<dbReference type="Pfam" id="PF11575">
    <property type="entry name" value="FhuF_C"/>
    <property type="match status" value="1"/>
</dbReference>
<dbReference type="RefSeq" id="WP_375546675.1">
    <property type="nucleotide sequence ID" value="NZ_JAJAGO010000002.1"/>
</dbReference>
<feature type="compositionally biased region" description="Low complexity" evidence="1">
    <location>
        <begin position="48"/>
        <end position="57"/>
    </location>
</feature>
<keyword evidence="4" id="KW-1185">Reference proteome</keyword>
<dbReference type="EMBL" id="JAJAGO010000002">
    <property type="protein sequence ID" value="MCT2589373.1"/>
    <property type="molecule type" value="Genomic_DNA"/>
</dbReference>
<gene>
    <name evidence="3" type="ORF">LHJ74_05390</name>
</gene>
<organism evidence="3 4">
    <name type="scientific">Streptomyces gossypii</name>
    <dbReference type="NCBI Taxonomy" id="2883101"/>
    <lineage>
        <taxon>Bacteria</taxon>
        <taxon>Bacillati</taxon>
        <taxon>Actinomycetota</taxon>
        <taxon>Actinomycetes</taxon>
        <taxon>Kitasatosporales</taxon>
        <taxon>Streptomycetaceae</taxon>
        <taxon>Streptomyces</taxon>
    </lineage>
</organism>
<reference evidence="3 4" key="1">
    <citation type="submission" date="2021-10" db="EMBL/GenBank/DDBJ databases">
        <title>Streptomyces gossypii sp. nov., isolated from soil collected from cotton field.</title>
        <authorList>
            <person name="Ge X."/>
            <person name="Chen X."/>
            <person name="Liu W."/>
        </authorList>
    </citation>
    <scope>NUCLEOTIDE SEQUENCE [LARGE SCALE GENOMIC DNA]</scope>
    <source>
        <strain evidence="3 4">N2-109</strain>
    </source>
</reference>
<dbReference type="InterPro" id="IPR024726">
    <property type="entry name" value="FhuF_C"/>
</dbReference>
<comment type="caution">
    <text evidence="3">The sequence shown here is derived from an EMBL/GenBank/DDBJ whole genome shotgun (WGS) entry which is preliminary data.</text>
</comment>
<name>A0ABT2JNB8_9ACTN</name>
<evidence type="ECO:0000313" key="4">
    <source>
        <dbReference type="Proteomes" id="UP001156389"/>
    </source>
</evidence>
<protein>
    <submittedName>
        <fullName evidence="3">(2Fe-2S)-binding protein</fullName>
    </submittedName>
</protein>
<accession>A0ABT2JNB8</accession>
<evidence type="ECO:0000259" key="2">
    <source>
        <dbReference type="Pfam" id="PF11575"/>
    </source>
</evidence>
<feature type="compositionally biased region" description="Gly residues" evidence="1">
    <location>
        <begin position="58"/>
        <end position="70"/>
    </location>
</feature>
<sequence>MACDELTDAVRHLGRVLEVPRTAADAAAALLPGGTPPFVGDAGFGPRSAADGQAADGQAGGGQASGGQAGGEPPRTRVGCCLYYTLRPAELCAGCPRAC</sequence>
<feature type="region of interest" description="Disordered" evidence="1">
    <location>
        <begin position="38"/>
        <end position="75"/>
    </location>
</feature>
<proteinExistence type="predicted"/>
<dbReference type="Proteomes" id="UP001156389">
    <property type="component" value="Unassembled WGS sequence"/>
</dbReference>
<evidence type="ECO:0000256" key="1">
    <source>
        <dbReference type="SAM" id="MobiDB-lite"/>
    </source>
</evidence>
<evidence type="ECO:0000313" key="3">
    <source>
        <dbReference type="EMBL" id="MCT2589373.1"/>
    </source>
</evidence>
<feature type="domain" description="Ferric siderophore reductase C-terminal" evidence="2">
    <location>
        <begin position="77"/>
        <end position="97"/>
    </location>
</feature>